<feature type="region of interest" description="Disordered" evidence="1">
    <location>
        <begin position="49"/>
        <end position="89"/>
    </location>
</feature>
<dbReference type="EMBL" id="OY731406">
    <property type="protein sequence ID" value="CAJ1973513.1"/>
    <property type="molecule type" value="Genomic_DNA"/>
</dbReference>
<sequence>MAVLLAVVSAAHAADAPAPSPTSPASVISPSFAAGFLAAAVGPTTTVPNKLNGSAQSNVPQSVFDTTWESGSKHGNLTHSLGPTCKDFP</sequence>
<feature type="compositionally biased region" description="Polar residues" evidence="1">
    <location>
        <begin position="49"/>
        <end position="81"/>
    </location>
</feature>
<protein>
    <submittedName>
        <fullName evidence="2">Uncharacterized protein</fullName>
    </submittedName>
</protein>
<dbReference type="AlphaFoldDB" id="A0AA86SVA4"/>
<reference evidence="2" key="1">
    <citation type="submission" date="2023-10" db="EMBL/GenBank/DDBJ databases">
        <authorList>
            <person name="Domelevo Entfellner J.-B."/>
        </authorList>
    </citation>
    <scope>NUCLEOTIDE SEQUENCE</scope>
</reference>
<evidence type="ECO:0000313" key="3">
    <source>
        <dbReference type="Proteomes" id="UP001189624"/>
    </source>
</evidence>
<proteinExistence type="predicted"/>
<name>A0AA86SVA4_9FABA</name>
<evidence type="ECO:0000256" key="1">
    <source>
        <dbReference type="SAM" id="MobiDB-lite"/>
    </source>
</evidence>
<gene>
    <name evidence="2" type="ORF">AYBTSS11_LOCUS25577</name>
</gene>
<dbReference type="Proteomes" id="UP001189624">
    <property type="component" value="Chromosome 9"/>
</dbReference>
<evidence type="ECO:0000313" key="2">
    <source>
        <dbReference type="EMBL" id="CAJ1973513.1"/>
    </source>
</evidence>
<dbReference type="Gramene" id="rna-AYBTSS11_LOCUS25577">
    <property type="protein sequence ID" value="CAJ1973513.1"/>
    <property type="gene ID" value="gene-AYBTSS11_LOCUS25577"/>
</dbReference>
<keyword evidence="3" id="KW-1185">Reference proteome</keyword>
<organism evidence="2 3">
    <name type="scientific">Sphenostylis stenocarpa</name>
    <dbReference type="NCBI Taxonomy" id="92480"/>
    <lineage>
        <taxon>Eukaryota</taxon>
        <taxon>Viridiplantae</taxon>
        <taxon>Streptophyta</taxon>
        <taxon>Embryophyta</taxon>
        <taxon>Tracheophyta</taxon>
        <taxon>Spermatophyta</taxon>
        <taxon>Magnoliopsida</taxon>
        <taxon>eudicotyledons</taxon>
        <taxon>Gunneridae</taxon>
        <taxon>Pentapetalae</taxon>
        <taxon>rosids</taxon>
        <taxon>fabids</taxon>
        <taxon>Fabales</taxon>
        <taxon>Fabaceae</taxon>
        <taxon>Papilionoideae</taxon>
        <taxon>50 kb inversion clade</taxon>
        <taxon>NPAAA clade</taxon>
        <taxon>indigoferoid/millettioid clade</taxon>
        <taxon>Phaseoleae</taxon>
        <taxon>Sphenostylis</taxon>
    </lineage>
</organism>
<accession>A0AA86SVA4</accession>